<reference evidence="2 3" key="1">
    <citation type="submission" date="2019-07" db="EMBL/GenBank/DDBJ databases">
        <title>Draft genome assembly of a fouling barnacle, Amphibalanus amphitrite (Darwin, 1854): The first reference genome for Thecostraca.</title>
        <authorList>
            <person name="Kim W."/>
        </authorList>
    </citation>
    <scope>NUCLEOTIDE SEQUENCE [LARGE SCALE GENOMIC DNA]</scope>
    <source>
        <strain evidence="2">SNU_AA5</strain>
        <tissue evidence="2">Soma without cirri and trophi</tissue>
    </source>
</reference>
<keyword evidence="3" id="KW-1185">Reference proteome</keyword>
<name>A0A6A4WBH3_AMPAM</name>
<feature type="region of interest" description="Disordered" evidence="1">
    <location>
        <begin position="1"/>
        <end position="62"/>
    </location>
</feature>
<proteinExistence type="predicted"/>
<accession>A0A6A4WBH3</accession>
<dbReference type="AlphaFoldDB" id="A0A6A4WBH3"/>
<evidence type="ECO:0000256" key="1">
    <source>
        <dbReference type="SAM" id="MobiDB-lite"/>
    </source>
</evidence>
<evidence type="ECO:0000313" key="3">
    <source>
        <dbReference type="Proteomes" id="UP000440578"/>
    </source>
</evidence>
<dbReference type="EMBL" id="VIIS01001193">
    <property type="protein sequence ID" value="KAF0301164.1"/>
    <property type="molecule type" value="Genomic_DNA"/>
</dbReference>
<organism evidence="2 3">
    <name type="scientific">Amphibalanus amphitrite</name>
    <name type="common">Striped barnacle</name>
    <name type="synonym">Balanus amphitrite</name>
    <dbReference type="NCBI Taxonomy" id="1232801"/>
    <lineage>
        <taxon>Eukaryota</taxon>
        <taxon>Metazoa</taxon>
        <taxon>Ecdysozoa</taxon>
        <taxon>Arthropoda</taxon>
        <taxon>Crustacea</taxon>
        <taxon>Multicrustacea</taxon>
        <taxon>Cirripedia</taxon>
        <taxon>Thoracica</taxon>
        <taxon>Thoracicalcarea</taxon>
        <taxon>Balanomorpha</taxon>
        <taxon>Balanoidea</taxon>
        <taxon>Balanidae</taxon>
        <taxon>Amphibalaninae</taxon>
        <taxon>Amphibalanus</taxon>
    </lineage>
</organism>
<evidence type="ECO:0000313" key="2">
    <source>
        <dbReference type="EMBL" id="KAF0301164.1"/>
    </source>
</evidence>
<protein>
    <submittedName>
        <fullName evidence="2">Uncharacterized protein</fullName>
    </submittedName>
</protein>
<sequence>MTGRPSRSSEPSGQAAVEASDPRRRRARSELTPSCSPEPEQLPEPEPGVAEQPARGGGSVSVDQSAVAPAVLSYPSELHRAGRLMVMVAATSLCLYRCAGPLRLPPLPTLCLPPLDIETFVGGVRLSVI</sequence>
<gene>
    <name evidence="2" type="ORF">FJT64_026480</name>
</gene>
<feature type="compositionally biased region" description="Polar residues" evidence="1">
    <location>
        <begin position="1"/>
        <end position="12"/>
    </location>
</feature>
<comment type="caution">
    <text evidence="2">The sequence shown here is derived from an EMBL/GenBank/DDBJ whole genome shotgun (WGS) entry which is preliminary data.</text>
</comment>
<dbReference type="Proteomes" id="UP000440578">
    <property type="component" value="Unassembled WGS sequence"/>
</dbReference>